<dbReference type="AlphaFoldDB" id="A0A4R3JWH6"/>
<reference evidence="1 2" key="1">
    <citation type="submission" date="2019-03" db="EMBL/GenBank/DDBJ databases">
        <title>Genomic Encyclopedia of Type Strains, Phase IV (KMG-IV): sequencing the most valuable type-strain genomes for metagenomic binning, comparative biology and taxonomic classification.</title>
        <authorList>
            <person name="Goeker M."/>
        </authorList>
    </citation>
    <scope>NUCLEOTIDE SEQUENCE [LARGE SCALE GENOMIC DNA]</scope>
    <source>
        <strain evidence="1 2">DSM 103923</strain>
    </source>
</reference>
<gene>
    <name evidence="1" type="ORF">EDC61_10482</name>
</gene>
<organism evidence="1 2">
    <name type="scientific">Sulfuritortus calidifontis</name>
    <dbReference type="NCBI Taxonomy" id="1914471"/>
    <lineage>
        <taxon>Bacteria</taxon>
        <taxon>Pseudomonadati</taxon>
        <taxon>Pseudomonadota</taxon>
        <taxon>Betaproteobacteria</taxon>
        <taxon>Nitrosomonadales</taxon>
        <taxon>Thiobacillaceae</taxon>
        <taxon>Sulfuritortus</taxon>
    </lineage>
</organism>
<name>A0A4R3JWH6_9PROT</name>
<sequence>MKTLSLLFAAMLALTGCETLQPREVDVGVRSKDQSIRVIFSDRDRDLIHDYYSARAKRLPPGLAKKGKIPPGHAMQMERWGRLPPGIAYRALPGDLERRLSALPEGYARIVVGADIGILDTRTRVVVDVIKDLADDD</sequence>
<dbReference type="Gene3D" id="3.10.450.160">
    <property type="entry name" value="inner membrane protein cigr"/>
    <property type="match status" value="1"/>
</dbReference>
<evidence type="ECO:0008006" key="3">
    <source>
        <dbReference type="Google" id="ProtNLM"/>
    </source>
</evidence>
<dbReference type="RefSeq" id="WP_126462703.1">
    <property type="nucleotide sequence ID" value="NZ_AP018721.1"/>
</dbReference>
<evidence type="ECO:0000313" key="1">
    <source>
        <dbReference type="EMBL" id="TCS72668.1"/>
    </source>
</evidence>
<comment type="caution">
    <text evidence="1">The sequence shown here is derived from an EMBL/GenBank/DDBJ whole genome shotgun (WGS) entry which is preliminary data.</text>
</comment>
<proteinExistence type="predicted"/>
<accession>A0A4R3JWH6</accession>
<dbReference type="EMBL" id="SLZY01000004">
    <property type="protein sequence ID" value="TCS72668.1"/>
    <property type="molecule type" value="Genomic_DNA"/>
</dbReference>
<dbReference type="PROSITE" id="PS51257">
    <property type="entry name" value="PROKAR_LIPOPROTEIN"/>
    <property type="match status" value="1"/>
</dbReference>
<keyword evidence="2" id="KW-1185">Reference proteome</keyword>
<protein>
    <recommendedName>
        <fullName evidence="3">Nickel/cobalt transporter regulator</fullName>
    </recommendedName>
</protein>
<dbReference type="OrthoDB" id="5616559at2"/>
<dbReference type="Proteomes" id="UP000295135">
    <property type="component" value="Unassembled WGS sequence"/>
</dbReference>
<evidence type="ECO:0000313" key="2">
    <source>
        <dbReference type="Proteomes" id="UP000295135"/>
    </source>
</evidence>